<evidence type="ECO:0000256" key="6">
    <source>
        <dbReference type="ARBA" id="ARBA00022694"/>
    </source>
</evidence>
<keyword evidence="4" id="KW-0285">Flavoprotein</keyword>
<evidence type="ECO:0000256" key="11">
    <source>
        <dbReference type="SAM" id="MobiDB-lite"/>
    </source>
</evidence>
<dbReference type="InterPro" id="IPR001870">
    <property type="entry name" value="B30.2/SPRY"/>
</dbReference>
<dbReference type="SUPFAM" id="SSF49899">
    <property type="entry name" value="Concanavalin A-like lectins/glucanases"/>
    <property type="match status" value="1"/>
</dbReference>
<dbReference type="GO" id="GO:0005739">
    <property type="term" value="C:mitochondrion"/>
    <property type="evidence" value="ECO:0007669"/>
    <property type="project" value="GOC"/>
</dbReference>
<evidence type="ECO:0000259" key="12">
    <source>
        <dbReference type="PROSITE" id="PS50188"/>
    </source>
</evidence>
<reference evidence="13 14" key="1">
    <citation type="journal article" date="2020" name="Microb. Genom.">
        <title>Genetic diversity of clinical and environmental Mucorales isolates obtained from an investigation of mucormycosis cases among solid organ transplant recipients.</title>
        <authorList>
            <person name="Nguyen M.H."/>
            <person name="Kaul D."/>
            <person name="Muto C."/>
            <person name="Cheng S.J."/>
            <person name="Richter R.A."/>
            <person name="Bruno V.M."/>
            <person name="Liu G."/>
            <person name="Beyhan S."/>
            <person name="Sundermann A.J."/>
            <person name="Mounaud S."/>
            <person name="Pasculle A.W."/>
            <person name="Nierman W.C."/>
            <person name="Driscoll E."/>
            <person name="Cumbie R."/>
            <person name="Clancy C.J."/>
            <person name="Dupont C.L."/>
        </authorList>
    </citation>
    <scope>NUCLEOTIDE SEQUENCE [LARGE SCALE GENOMIC DNA]</scope>
    <source>
        <strain evidence="13 14">GL24</strain>
    </source>
</reference>
<evidence type="ECO:0000256" key="8">
    <source>
        <dbReference type="ARBA" id="ARBA00022989"/>
    </source>
</evidence>
<dbReference type="Gene3D" id="3.50.50.60">
    <property type="entry name" value="FAD/NAD(P)-binding domain"/>
    <property type="match status" value="2"/>
</dbReference>
<dbReference type="Proteomes" id="UP000740926">
    <property type="component" value="Unassembled WGS sequence"/>
</dbReference>
<keyword evidence="8" id="KW-1133">Transmembrane helix</keyword>
<dbReference type="InterPro" id="IPR044920">
    <property type="entry name" value="MnmG_C_subdom_sf"/>
</dbReference>
<dbReference type="InterPro" id="IPR002218">
    <property type="entry name" value="MnmG-rel"/>
</dbReference>
<evidence type="ECO:0000256" key="4">
    <source>
        <dbReference type="ARBA" id="ARBA00022630"/>
    </source>
</evidence>
<dbReference type="Pfam" id="PF01134">
    <property type="entry name" value="GIDA"/>
    <property type="match status" value="1"/>
</dbReference>
<dbReference type="PROSITE" id="PS50188">
    <property type="entry name" value="B302_SPRY"/>
    <property type="match status" value="1"/>
</dbReference>
<dbReference type="GO" id="GO:0016020">
    <property type="term" value="C:membrane"/>
    <property type="evidence" value="ECO:0007669"/>
    <property type="project" value="UniProtKB-SubCell"/>
</dbReference>
<keyword evidence="7" id="KW-0274">FAD</keyword>
<keyword evidence="5" id="KW-0812">Transmembrane</keyword>
<dbReference type="HAMAP" id="MF_00129">
    <property type="entry name" value="MnmG_GidA"/>
    <property type="match status" value="1"/>
</dbReference>
<comment type="subcellular location">
    <subcellularLocation>
        <location evidence="2">Membrane</location>
        <topology evidence="2">Single-pass membrane protein</topology>
    </subcellularLocation>
</comment>
<dbReference type="FunFam" id="3.50.50.60:FF:000145">
    <property type="entry name" value="tRNA uridine 5-carboxymethylaminomethyl modification enzyme"/>
    <property type="match status" value="1"/>
</dbReference>
<comment type="cofactor">
    <cofactor evidence="1">
        <name>FAD</name>
        <dbReference type="ChEBI" id="CHEBI:57692"/>
    </cofactor>
</comment>
<dbReference type="PROSITE" id="PS01281">
    <property type="entry name" value="GIDA_2"/>
    <property type="match status" value="1"/>
</dbReference>
<dbReference type="PANTHER" id="PTHR11806:SF0">
    <property type="entry name" value="PROTEIN MTO1 HOMOLOG, MITOCHONDRIAL"/>
    <property type="match status" value="1"/>
</dbReference>
<dbReference type="InterPro" id="IPR047001">
    <property type="entry name" value="MnmG_C_subdom"/>
</dbReference>
<dbReference type="FunFam" id="1.10.150.570:FF:000001">
    <property type="entry name" value="tRNA uridine 5-carboxymethylaminomethyl modification enzyme MnmG"/>
    <property type="match status" value="1"/>
</dbReference>
<evidence type="ECO:0000256" key="3">
    <source>
        <dbReference type="ARBA" id="ARBA00007653"/>
    </source>
</evidence>
<evidence type="ECO:0000313" key="13">
    <source>
        <dbReference type="EMBL" id="KAG1570751.1"/>
    </source>
</evidence>
<dbReference type="PROSITE" id="PS01280">
    <property type="entry name" value="GIDA_1"/>
    <property type="match status" value="1"/>
</dbReference>
<dbReference type="Gene3D" id="2.60.120.920">
    <property type="match status" value="1"/>
</dbReference>
<proteinExistence type="inferred from homology"/>
<organism evidence="13 14">
    <name type="scientific">Rhizopus delemar</name>
    <dbReference type="NCBI Taxonomy" id="936053"/>
    <lineage>
        <taxon>Eukaryota</taxon>
        <taxon>Fungi</taxon>
        <taxon>Fungi incertae sedis</taxon>
        <taxon>Mucoromycota</taxon>
        <taxon>Mucoromycotina</taxon>
        <taxon>Mucoromycetes</taxon>
        <taxon>Mucorales</taxon>
        <taxon>Mucorineae</taxon>
        <taxon>Rhizopodaceae</taxon>
        <taxon>Rhizopus</taxon>
    </lineage>
</organism>
<dbReference type="Gene3D" id="1.10.472.10">
    <property type="entry name" value="Cyclin-like"/>
    <property type="match status" value="1"/>
</dbReference>
<evidence type="ECO:0000256" key="10">
    <source>
        <dbReference type="ARBA" id="ARBA00054993"/>
    </source>
</evidence>
<keyword evidence="14" id="KW-1185">Reference proteome</keyword>
<comment type="similarity">
    <text evidence="3">Belongs to the MnmG family.</text>
</comment>
<evidence type="ECO:0000256" key="7">
    <source>
        <dbReference type="ARBA" id="ARBA00022827"/>
    </source>
</evidence>
<dbReference type="EMBL" id="JAANIU010000675">
    <property type="protein sequence ID" value="KAG1570751.1"/>
    <property type="molecule type" value="Genomic_DNA"/>
</dbReference>
<dbReference type="CDD" id="cd12910">
    <property type="entry name" value="SPRY_SSH4_like"/>
    <property type="match status" value="1"/>
</dbReference>
<dbReference type="SMART" id="SM01228">
    <property type="entry name" value="GIDA_assoc_3"/>
    <property type="match status" value="1"/>
</dbReference>
<evidence type="ECO:0000256" key="2">
    <source>
        <dbReference type="ARBA" id="ARBA00004167"/>
    </source>
</evidence>
<keyword evidence="6" id="KW-0819">tRNA processing</keyword>
<dbReference type="NCBIfam" id="TIGR00136">
    <property type="entry name" value="mnmG_gidA"/>
    <property type="match status" value="1"/>
</dbReference>
<evidence type="ECO:0000313" key="14">
    <source>
        <dbReference type="Proteomes" id="UP000740926"/>
    </source>
</evidence>
<feature type="region of interest" description="Disordered" evidence="11">
    <location>
        <begin position="1026"/>
        <end position="1049"/>
    </location>
</feature>
<sequence length="1049" mass="117056">MSIQEKGISAFEFEWNMDTQSSVSARTEIQFFYGEGCVQTNLPLPRNQEVYYWEAKMFEKPETTTVSVGVATKPYPSWRLPGWNKHSIGYFSDTGKKHFSNPFFGKPYHVGFEQGDVIGVGYRHRTGTIFFTKNGKKLDDACFGLRYNLFPTIGANGPCQIHVNLGQMGFVFIEANVKRWRLAPVQGTLAPPPAYGFETGSFLLAIGGETCQDDDNTPLIQIQRGHHSIPIPNTTLLYQQQNPPSYSTFNTSSFLMDQAEYERNPSRQQATVTSLPIKDYDVIVIGGGHAGTEACTAAARSGAKTLLLTQNVDTIGEMSCNPSFGGVGKGVLVREIDALDGVCGRISDLAGIQFKILNRSKGPAVYGPRAQIDRKLYKKHMHEYLKDYPNLTIKAGSVADLVLNDGMTEKEYAHMIKKGASQMVKGVRLDTGQVIRAPNVVITTGTFLGGEIHLGLKSWPAGRIGENPSLALSKSLKSAGFKLGRMKTGTPARLDGRTINYKGLITQEGDNPPTPFSYLHKTVPYADQQILCYQTRTNAQVHKYISDHFDQSIHIKETVKGPRYCPSLESKIQRFTSKDGHNIWLEPEGLDTHVVYPNGISNTMPEDIQLNFLRMIQGLENVDMLKPAYGVEYDHIDPRELRSTLETKRISGLFLAGQINGTTGYEEAAAQGIMAGINAGLHAQGKKPFILDRSDAYIGVLIDDLITKGVEEPYRVFTARSEYRLLLRSDNADTRLTARGHEAGVIGQNRWQYYTSSSNALSEAIEALENMRMPIKKWAAYGITCDSMASLENNNGAHKSGIDLLMWPNITLDAFYELLPTLSQLDPNLKERVMIEGMQALEVEAMKRDENLQLDINLDYKKMDQLSNEVRQKLAIVRPETLGAAKRVEGVTPAAMVVLMKYAKRAGKTISYIERLHRKHRNLRGTAGCGSRMIFIAYNLAAKYIYECLKLIIYTNQKNHEKPLTPPTSPKIPDNSLINEKKQKIERMEKEFLCFLNHDLSIADPVALVEWAQSFEESASNNNNNNTFCIDQNYTSADEGDDEMDGNEE</sequence>
<comment type="function">
    <text evidence="10">Component of the MSS1-MTO1 complex that catalyzes the 5-carboxymethylaminomethyluridine (cmnm(5)U) modification at the 34th wobble position (U34) of mitochondrial tRNAs.</text>
</comment>
<comment type="caution">
    <text evidence="13">The sequence shown here is derived from an EMBL/GenBank/DDBJ whole genome shotgun (WGS) entry which is preliminary data.</text>
</comment>
<dbReference type="SMART" id="SM00449">
    <property type="entry name" value="SPRY"/>
    <property type="match status" value="1"/>
</dbReference>
<dbReference type="Pfam" id="PF13932">
    <property type="entry name" value="SAM_GIDA_C"/>
    <property type="match status" value="1"/>
</dbReference>
<dbReference type="Pfam" id="PF21680">
    <property type="entry name" value="GIDA_C_1st"/>
    <property type="match status" value="1"/>
</dbReference>
<dbReference type="GO" id="GO:0070899">
    <property type="term" value="P:mitochondrial tRNA wobble uridine modification"/>
    <property type="evidence" value="ECO:0007669"/>
    <property type="project" value="UniProtKB-ARBA"/>
</dbReference>
<dbReference type="InterPro" id="IPR026904">
    <property type="entry name" value="MnmG_C"/>
</dbReference>
<name>A0A9P6Z4W1_9FUNG</name>
<dbReference type="SUPFAM" id="SSF51905">
    <property type="entry name" value="FAD/NAD(P)-binding domain"/>
    <property type="match status" value="1"/>
</dbReference>
<dbReference type="GO" id="GO:0050660">
    <property type="term" value="F:flavin adenine dinucleotide binding"/>
    <property type="evidence" value="ECO:0007669"/>
    <property type="project" value="InterPro"/>
</dbReference>
<dbReference type="InterPro" id="IPR020595">
    <property type="entry name" value="MnmG-rel_CS"/>
</dbReference>
<dbReference type="GO" id="GO:0030488">
    <property type="term" value="P:tRNA methylation"/>
    <property type="evidence" value="ECO:0007669"/>
    <property type="project" value="TreeGrafter"/>
</dbReference>
<dbReference type="PANTHER" id="PTHR11806">
    <property type="entry name" value="GLUCOSE INHIBITED DIVISION PROTEIN A"/>
    <property type="match status" value="1"/>
</dbReference>
<evidence type="ECO:0000256" key="9">
    <source>
        <dbReference type="ARBA" id="ARBA00023136"/>
    </source>
</evidence>
<dbReference type="InterPro" id="IPR049312">
    <property type="entry name" value="GIDA_C_N"/>
</dbReference>
<protein>
    <recommendedName>
        <fullName evidence="12">B30.2/SPRY domain-containing protein</fullName>
    </recommendedName>
</protein>
<dbReference type="Gene3D" id="1.10.150.570">
    <property type="entry name" value="GidA associated domain, C-terminal subdomain"/>
    <property type="match status" value="1"/>
</dbReference>
<feature type="compositionally biased region" description="Polar residues" evidence="11">
    <location>
        <begin position="1027"/>
        <end position="1036"/>
    </location>
</feature>
<feature type="domain" description="B30.2/SPRY" evidence="12">
    <location>
        <begin position="1"/>
        <end position="170"/>
    </location>
</feature>
<dbReference type="InterPro" id="IPR043136">
    <property type="entry name" value="B30.2/SPRY_sf"/>
</dbReference>
<dbReference type="InterPro" id="IPR036188">
    <property type="entry name" value="FAD/NAD-bd_sf"/>
</dbReference>
<evidence type="ECO:0000256" key="1">
    <source>
        <dbReference type="ARBA" id="ARBA00001974"/>
    </source>
</evidence>
<dbReference type="Pfam" id="PF00622">
    <property type="entry name" value="SPRY"/>
    <property type="match status" value="1"/>
</dbReference>
<dbReference type="InterPro" id="IPR013320">
    <property type="entry name" value="ConA-like_dom_sf"/>
</dbReference>
<dbReference type="InterPro" id="IPR040131">
    <property type="entry name" value="MnmG_N"/>
</dbReference>
<dbReference type="FunFam" id="3.50.50.60:FF:000002">
    <property type="entry name" value="tRNA uridine 5-carboxymethylaminomethyl modification enzyme MnmG"/>
    <property type="match status" value="1"/>
</dbReference>
<gene>
    <name evidence="13" type="ORF">G6F50_005216</name>
</gene>
<accession>A0A9P6Z4W1</accession>
<dbReference type="AlphaFoldDB" id="A0A9P6Z4W1"/>
<dbReference type="InterPro" id="IPR004416">
    <property type="entry name" value="MnmG"/>
</dbReference>
<evidence type="ECO:0000256" key="5">
    <source>
        <dbReference type="ARBA" id="ARBA00022692"/>
    </source>
</evidence>
<dbReference type="InterPro" id="IPR003877">
    <property type="entry name" value="SPRY_dom"/>
</dbReference>
<dbReference type="InterPro" id="IPR035780">
    <property type="entry name" value="SPRY_Ssh4-like"/>
</dbReference>
<keyword evidence="9" id="KW-0472">Membrane</keyword>
<feature type="compositionally biased region" description="Acidic residues" evidence="11">
    <location>
        <begin position="1038"/>
        <end position="1049"/>
    </location>
</feature>